<dbReference type="AlphaFoldDB" id="A0A0C2WNQ3"/>
<dbReference type="InParanoid" id="A0A0C2WNQ3"/>
<evidence type="ECO:0000313" key="2">
    <source>
        <dbReference type="EMBL" id="KIL63247.1"/>
    </source>
</evidence>
<evidence type="ECO:0000313" key="3">
    <source>
        <dbReference type="Proteomes" id="UP000054549"/>
    </source>
</evidence>
<evidence type="ECO:0000256" key="1">
    <source>
        <dbReference type="SAM" id="MobiDB-lite"/>
    </source>
</evidence>
<dbReference type="Proteomes" id="UP000054549">
    <property type="component" value="Unassembled WGS sequence"/>
</dbReference>
<organism evidence="2 3">
    <name type="scientific">Amanita muscaria (strain Koide BX008)</name>
    <dbReference type="NCBI Taxonomy" id="946122"/>
    <lineage>
        <taxon>Eukaryota</taxon>
        <taxon>Fungi</taxon>
        <taxon>Dikarya</taxon>
        <taxon>Basidiomycota</taxon>
        <taxon>Agaricomycotina</taxon>
        <taxon>Agaricomycetes</taxon>
        <taxon>Agaricomycetidae</taxon>
        <taxon>Agaricales</taxon>
        <taxon>Pluteineae</taxon>
        <taxon>Amanitaceae</taxon>
        <taxon>Amanita</taxon>
    </lineage>
</organism>
<gene>
    <name evidence="2" type="ORF">M378DRAFT_724293</name>
</gene>
<keyword evidence="3" id="KW-1185">Reference proteome</keyword>
<name>A0A0C2WNQ3_AMAMK</name>
<sequence length="76" mass="8489">MASCHINLNAGQGLHNRLGRERSGKRRGHNSKLDLLLPKTNDQMSSCQLRKCACTRKRKLDTIKTTCGPRVVCGVR</sequence>
<dbReference type="HOGENOM" id="CLU_2653993_0_0_1"/>
<accession>A0A0C2WNQ3</accession>
<dbReference type="EMBL" id="KN818261">
    <property type="protein sequence ID" value="KIL63247.1"/>
    <property type="molecule type" value="Genomic_DNA"/>
</dbReference>
<reference evidence="2 3" key="1">
    <citation type="submission" date="2014-04" db="EMBL/GenBank/DDBJ databases">
        <title>Evolutionary Origins and Diversification of the Mycorrhizal Mutualists.</title>
        <authorList>
            <consortium name="DOE Joint Genome Institute"/>
            <consortium name="Mycorrhizal Genomics Consortium"/>
            <person name="Kohler A."/>
            <person name="Kuo A."/>
            <person name="Nagy L.G."/>
            <person name="Floudas D."/>
            <person name="Copeland A."/>
            <person name="Barry K.W."/>
            <person name="Cichocki N."/>
            <person name="Veneault-Fourrey C."/>
            <person name="LaButti K."/>
            <person name="Lindquist E.A."/>
            <person name="Lipzen A."/>
            <person name="Lundell T."/>
            <person name="Morin E."/>
            <person name="Murat C."/>
            <person name="Riley R."/>
            <person name="Ohm R."/>
            <person name="Sun H."/>
            <person name="Tunlid A."/>
            <person name="Henrissat B."/>
            <person name="Grigoriev I.V."/>
            <person name="Hibbett D.S."/>
            <person name="Martin F."/>
        </authorList>
    </citation>
    <scope>NUCLEOTIDE SEQUENCE [LARGE SCALE GENOMIC DNA]</scope>
    <source>
        <strain evidence="2 3">Koide BX008</strain>
    </source>
</reference>
<protein>
    <submittedName>
        <fullName evidence="2">Uncharacterized protein</fullName>
    </submittedName>
</protein>
<proteinExistence type="predicted"/>
<feature type="region of interest" description="Disordered" evidence="1">
    <location>
        <begin position="15"/>
        <end position="35"/>
    </location>
</feature>